<dbReference type="PANTHER" id="PTHR24173:SF74">
    <property type="entry name" value="ANKYRIN REPEAT DOMAIN-CONTAINING PROTEIN 16"/>
    <property type="match status" value="1"/>
</dbReference>
<dbReference type="PROSITE" id="PS50088">
    <property type="entry name" value="ANK_REPEAT"/>
    <property type="match status" value="3"/>
</dbReference>
<dbReference type="InterPro" id="IPR036770">
    <property type="entry name" value="Ankyrin_rpt-contain_sf"/>
</dbReference>
<dbReference type="EMBL" id="KQ964247">
    <property type="protein sequence ID" value="KXJ94856.1"/>
    <property type="molecule type" value="Genomic_DNA"/>
</dbReference>
<keyword evidence="1" id="KW-0677">Repeat</keyword>
<dbReference type="PANTHER" id="PTHR24173">
    <property type="entry name" value="ANKYRIN REPEAT CONTAINING"/>
    <property type="match status" value="1"/>
</dbReference>
<dbReference type="AlphaFoldDB" id="A0A136JCK3"/>
<dbReference type="PROSITE" id="PS50297">
    <property type="entry name" value="ANK_REP_REGION"/>
    <property type="match status" value="2"/>
</dbReference>
<dbReference type="Pfam" id="PF12796">
    <property type="entry name" value="Ank_2"/>
    <property type="match status" value="1"/>
</dbReference>
<sequence>MDGLQCAPRQADTTELWTENRAIIKSYFFGQGGEKEHTLVALRAVLIEKHAFPEVPLNIYETRIRDVLQLRKRMQKEDWWPVWTHCLPIMERGGTPAVYFHGRLIPSPIATSGDFREACRLIPTSIAVTIGVFGTSSSSLFTTGARSTGNCTNTALWRDLHQSASADLPKTDLWTAWKETMFRNLPYLQILGFMSNLSISDPLGTKQYSPRHNVFTAQLLPTERLNYVKIPTSFFRPHDEDLQSTKALTLEIDQFHFLSKAIFRLSNRITNTRTDAPSLHVAQSSLWDFIFNHRWHGGFEEAVLKHTKPRREWLTSRSAATALQECDAELVPNCVDSRALDDLERHGLDEKAVANMRGKLVCLGLLSAESDADLKAAAFAKLVRIGEQAMLVMARCGSMPRSAASGVDEALANEAVQTRIVDLKEWLHYRRGRFQDDFLSGLLRGLSAQKGDGELWSAAIGLYFWRERLQVDAQGPTRAVCGLHSVTHHSITESAAKWAAPHILQDTWAGFLSIFVNRGATICPSLVAVIVGRAGGCRITVVETLLHIGLNLAQVGPPAMAEAAADNDRRTVAWLIKQGVGINGKATVEINYVCRSGSIIYCACYRAWGTRAHPRTLKHVLTAMRLLHELGANLMDTSECTRLLEGVMSYHGVRQDEVQAFKDLLVEAHLDFLAAAPVLVIFLQCGAPTELSNFLLDHGSIGLAKQLVALGANPFALGSLGSLGRTALHAACWAGSLSASEAAQRRALVEYLLDLGVGVDKLDADGWTALHYAANNGDLELAIVLLDRGAAHSTATFGYFDEYFCEEVLPHTALDLAAKKGRLDMVQLLLNVGATSAGRTNTCFHKAIELACYYGHVEVAKLLRTAPQLPEHEAARRLWLSTQPTSATAPSGDIE</sequence>
<protein>
    <submittedName>
        <fullName evidence="4">Uncharacterized protein</fullName>
    </submittedName>
</protein>
<dbReference type="OrthoDB" id="539213at2759"/>
<dbReference type="SMART" id="SM00248">
    <property type="entry name" value="ANK"/>
    <property type="match status" value="5"/>
</dbReference>
<evidence type="ECO:0000313" key="4">
    <source>
        <dbReference type="EMBL" id="KXJ94856.1"/>
    </source>
</evidence>
<dbReference type="Pfam" id="PF00023">
    <property type="entry name" value="Ank"/>
    <property type="match status" value="1"/>
</dbReference>
<dbReference type="InParanoid" id="A0A136JCK3"/>
<feature type="repeat" description="ANK" evidence="3">
    <location>
        <begin position="809"/>
        <end position="841"/>
    </location>
</feature>
<dbReference type="InterPro" id="IPR002110">
    <property type="entry name" value="Ankyrin_rpt"/>
</dbReference>
<keyword evidence="5" id="KW-1185">Reference proteome</keyword>
<feature type="repeat" description="ANK" evidence="3">
    <location>
        <begin position="765"/>
        <end position="790"/>
    </location>
</feature>
<name>A0A136JCK3_9PEZI</name>
<dbReference type="Gene3D" id="1.25.40.20">
    <property type="entry name" value="Ankyrin repeat-containing domain"/>
    <property type="match status" value="1"/>
</dbReference>
<proteinExistence type="predicted"/>
<evidence type="ECO:0000313" key="5">
    <source>
        <dbReference type="Proteomes" id="UP000070501"/>
    </source>
</evidence>
<evidence type="ECO:0000256" key="2">
    <source>
        <dbReference type="ARBA" id="ARBA00023043"/>
    </source>
</evidence>
<dbReference type="Proteomes" id="UP000070501">
    <property type="component" value="Unassembled WGS sequence"/>
</dbReference>
<organism evidence="4 5">
    <name type="scientific">Microdochium bolleyi</name>
    <dbReference type="NCBI Taxonomy" id="196109"/>
    <lineage>
        <taxon>Eukaryota</taxon>
        <taxon>Fungi</taxon>
        <taxon>Dikarya</taxon>
        <taxon>Ascomycota</taxon>
        <taxon>Pezizomycotina</taxon>
        <taxon>Sordariomycetes</taxon>
        <taxon>Xylariomycetidae</taxon>
        <taxon>Xylariales</taxon>
        <taxon>Microdochiaceae</taxon>
        <taxon>Microdochium</taxon>
    </lineage>
</organism>
<evidence type="ECO:0000256" key="1">
    <source>
        <dbReference type="ARBA" id="ARBA00022737"/>
    </source>
</evidence>
<feature type="repeat" description="ANK" evidence="3">
    <location>
        <begin position="723"/>
        <end position="764"/>
    </location>
</feature>
<reference evidence="5" key="1">
    <citation type="submission" date="2016-02" db="EMBL/GenBank/DDBJ databases">
        <title>Draft genome sequence of Microdochium bolleyi, a fungal endophyte of beachgrass.</title>
        <authorList>
            <consortium name="DOE Joint Genome Institute"/>
            <person name="David A.S."/>
            <person name="May G."/>
            <person name="Haridas S."/>
            <person name="Lim J."/>
            <person name="Wang M."/>
            <person name="Labutti K."/>
            <person name="Lipzen A."/>
            <person name="Barry K."/>
            <person name="Grigoriev I.V."/>
        </authorList>
    </citation>
    <scope>NUCLEOTIDE SEQUENCE [LARGE SCALE GENOMIC DNA]</scope>
    <source>
        <strain evidence="5">J235TASD1</strain>
    </source>
</reference>
<evidence type="ECO:0000256" key="3">
    <source>
        <dbReference type="PROSITE-ProRule" id="PRU00023"/>
    </source>
</evidence>
<accession>A0A136JCK3</accession>
<dbReference type="STRING" id="196109.A0A136JCK3"/>
<gene>
    <name evidence="4" type="ORF">Micbo1qcDRAFT_173615</name>
</gene>
<dbReference type="SUPFAM" id="SSF48403">
    <property type="entry name" value="Ankyrin repeat"/>
    <property type="match status" value="1"/>
</dbReference>
<keyword evidence="2 3" id="KW-0040">ANK repeat</keyword>